<keyword evidence="3" id="KW-0479">Metal-binding</keyword>
<keyword evidence="6" id="KW-1185">Reference proteome</keyword>
<gene>
    <name evidence="5" type="ORF">E3T27_10420</name>
</gene>
<feature type="binding site" evidence="3">
    <location>
        <position position="270"/>
    </location>
    <ligand>
        <name>Mg(2+)</name>
        <dbReference type="ChEBI" id="CHEBI:18420"/>
        <label>1</label>
    </ligand>
</feature>
<dbReference type="InterPro" id="IPR036705">
    <property type="entry name" value="Ribosyl_crysJ1_sf"/>
</dbReference>
<keyword evidence="2 5" id="KW-0378">Hydrolase</keyword>
<evidence type="ECO:0000256" key="1">
    <source>
        <dbReference type="ARBA" id="ARBA00010702"/>
    </source>
</evidence>
<comment type="similarity">
    <text evidence="1">Belongs to the ADP-ribosylglycohydrolase family.</text>
</comment>
<dbReference type="InterPro" id="IPR029021">
    <property type="entry name" value="Prot-tyrosine_phosphatase-like"/>
</dbReference>
<dbReference type="PROSITE" id="PS50056">
    <property type="entry name" value="TYR_PHOSPHATASE_2"/>
    <property type="match status" value="1"/>
</dbReference>
<dbReference type="Proteomes" id="UP000298424">
    <property type="component" value="Unassembled WGS sequence"/>
</dbReference>
<dbReference type="InterPro" id="IPR050792">
    <property type="entry name" value="ADP-ribosylglycohydrolase"/>
</dbReference>
<feature type="binding site" evidence="3">
    <location>
        <position position="61"/>
    </location>
    <ligand>
        <name>Mg(2+)</name>
        <dbReference type="ChEBI" id="CHEBI:18420"/>
        <label>1</label>
    </ligand>
</feature>
<feature type="binding site" evidence="3">
    <location>
        <position position="63"/>
    </location>
    <ligand>
        <name>Mg(2+)</name>
        <dbReference type="ChEBI" id="CHEBI:18420"/>
        <label>1</label>
    </ligand>
</feature>
<name>A0A4R8ZCW3_9MICO</name>
<accession>A0A4R8ZCW3</accession>
<dbReference type="InterPro" id="IPR005502">
    <property type="entry name" value="Ribosyl_crysJ1"/>
</dbReference>
<keyword evidence="3" id="KW-0460">Magnesium</keyword>
<dbReference type="Pfam" id="PF03747">
    <property type="entry name" value="ADP_ribosyl_GH"/>
    <property type="match status" value="1"/>
</dbReference>
<evidence type="ECO:0000313" key="5">
    <source>
        <dbReference type="EMBL" id="TFD25174.1"/>
    </source>
</evidence>
<dbReference type="OrthoDB" id="9798107at2"/>
<dbReference type="PANTHER" id="PTHR16222:SF24">
    <property type="entry name" value="ADP-RIBOSYLHYDROLASE ARH3"/>
    <property type="match status" value="1"/>
</dbReference>
<proteinExistence type="inferred from homology"/>
<organism evidence="5 6">
    <name type="scientific">Cryobacterium lyxosi</name>
    <dbReference type="NCBI Taxonomy" id="1259228"/>
    <lineage>
        <taxon>Bacteria</taxon>
        <taxon>Bacillati</taxon>
        <taxon>Actinomycetota</taxon>
        <taxon>Actinomycetes</taxon>
        <taxon>Micrococcales</taxon>
        <taxon>Microbacteriaceae</taxon>
        <taxon>Cryobacterium</taxon>
    </lineage>
</organism>
<feature type="binding site" evidence="3">
    <location>
        <position position="62"/>
    </location>
    <ligand>
        <name>Mg(2+)</name>
        <dbReference type="ChEBI" id="CHEBI:18420"/>
        <label>1</label>
    </ligand>
</feature>
<sequence length="486" mass="51760">MKKTREHLDTAQRDRAAGVLLGLACGDALGAGYEFGPPLATSTAVQMKGGGGFAWAPGEWTDDTSMAVPIAQAAANGLDLRDETVLDGIVAQWVDWAKTAPDVGIQLRAVLSKTEATASAVRVVAKAHHERHGRSGGNGSLMRTAPVALAYLDDPVALAEAARAISSLTHYEADAGDACVLWCLAIRHAVLEGELDVRVGLPLLPADRRDLWQTRIAVAETSVPSDFAHNGWVVEALQGAWSAISTTKATDATHLRLALEAAVRGGRDTDTVAAIAGGLLGARWGASAVPAEWRRIVHGWPGLTAADLVRLGSRATGDEAAVSDAEAERFDEKLTGVSTLVRHPHDDGIWLGDMRALDDLPADIDAVVSLCRVGTRQVPARIRHHVEVRLIDKENPAKNPNLDFVLLDSVHAIAALRSEGHTVLLHCVRAESRTPSVAALYSARHKGVPIERALKEVKALLPNPQRAQFLRDAITRLSASQKETTA</sequence>
<dbReference type="Gene3D" id="1.10.4080.10">
    <property type="entry name" value="ADP-ribosylation/Crystallin J1"/>
    <property type="match status" value="1"/>
</dbReference>
<dbReference type="SUPFAM" id="SSF52799">
    <property type="entry name" value="(Phosphotyrosine protein) phosphatases II"/>
    <property type="match status" value="1"/>
</dbReference>
<evidence type="ECO:0000259" key="4">
    <source>
        <dbReference type="PROSITE" id="PS50056"/>
    </source>
</evidence>
<dbReference type="PANTHER" id="PTHR16222">
    <property type="entry name" value="ADP-RIBOSYLGLYCOHYDROLASE"/>
    <property type="match status" value="1"/>
</dbReference>
<comment type="cofactor">
    <cofactor evidence="3">
        <name>Mg(2+)</name>
        <dbReference type="ChEBI" id="CHEBI:18420"/>
    </cofactor>
    <text evidence="3">Binds 2 magnesium ions per subunit.</text>
</comment>
<dbReference type="AlphaFoldDB" id="A0A4R8ZCW3"/>
<feature type="binding site" evidence="3">
    <location>
        <position position="268"/>
    </location>
    <ligand>
        <name>Mg(2+)</name>
        <dbReference type="ChEBI" id="CHEBI:18420"/>
        <label>1</label>
    </ligand>
</feature>
<dbReference type="EMBL" id="SOGT01000012">
    <property type="protein sequence ID" value="TFD25174.1"/>
    <property type="molecule type" value="Genomic_DNA"/>
</dbReference>
<dbReference type="GO" id="GO:0016787">
    <property type="term" value="F:hydrolase activity"/>
    <property type="evidence" value="ECO:0007669"/>
    <property type="project" value="UniProtKB-KW"/>
</dbReference>
<evidence type="ECO:0000256" key="2">
    <source>
        <dbReference type="ARBA" id="ARBA00022801"/>
    </source>
</evidence>
<evidence type="ECO:0000256" key="3">
    <source>
        <dbReference type="PIRSR" id="PIRSR605502-1"/>
    </source>
</evidence>
<reference evidence="5 6" key="1">
    <citation type="submission" date="2019-03" db="EMBL/GenBank/DDBJ databases">
        <title>Genomics of glacier-inhabiting Cryobacterium strains.</title>
        <authorList>
            <person name="Liu Q."/>
            <person name="Xin Y.-H."/>
        </authorList>
    </citation>
    <scope>NUCLEOTIDE SEQUENCE [LARGE SCALE GENOMIC DNA]</scope>
    <source>
        <strain evidence="5 6">TMT1-1</strain>
    </source>
</reference>
<dbReference type="RefSeq" id="WP_134572608.1">
    <property type="nucleotide sequence ID" value="NZ_SOGT01000012.1"/>
</dbReference>
<comment type="caution">
    <text evidence="5">The sequence shown here is derived from an EMBL/GenBank/DDBJ whole genome shotgun (WGS) entry which is preliminary data.</text>
</comment>
<evidence type="ECO:0000313" key="6">
    <source>
        <dbReference type="Proteomes" id="UP000298424"/>
    </source>
</evidence>
<dbReference type="GO" id="GO:0046872">
    <property type="term" value="F:metal ion binding"/>
    <property type="evidence" value="ECO:0007669"/>
    <property type="project" value="UniProtKB-KW"/>
</dbReference>
<dbReference type="Gene3D" id="3.90.190.10">
    <property type="entry name" value="Protein tyrosine phosphatase superfamily"/>
    <property type="match status" value="1"/>
</dbReference>
<feature type="binding site" evidence="3">
    <location>
        <position position="271"/>
    </location>
    <ligand>
        <name>Mg(2+)</name>
        <dbReference type="ChEBI" id="CHEBI:18420"/>
        <label>1</label>
    </ligand>
</feature>
<dbReference type="SUPFAM" id="SSF101478">
    <property type="entry name" value="ADP-ribosylglycohydrolase"/>
    <property type="match status" value="1"/>
</dbReference>
<feature type="domain" description="Tyrosine specific protein phosphatases" evidence="4">
    <location>
        <begin position="404"/>
        <end position="458"/>
    </location>
</feature>
<dbReference type="InterPro" id="IPR000387">
    <property type="entry name" value="Tyr_Pase_dom"/>
</dbReference>
<protein>
    <submittedName>
        <fullName evidence="5">ADP-ribosylglycohydrolase family protein</fullName>
    </submittedName>
</protein>